<gene>
    <name evidence="1" type="ORF">NPIL_591721</name>
</gene>
<sequence>MLSWKQFTDWDKCEIETACVSGNCSTGTAKVLNTSKAYIQDFFFFKNVISWLKNNPKSSNEIQSTRRNVFSRIASNCAKSPDEMRRQRQLKMNKETILQQMHPQS</sequence>
<reference evidence="1" key="1">
    <citation type="submission" date="2020-08" db="EMBL/GenBank/DDBJ databases">
        <title>Multicomponent nature underlies the extraordinary mechanical properties of spider dragline silk.</title>
        <authorList>
            <person name="Kono N."/>
            <person name="Nakamura H."/>
            <person name="Mori M."/>
            <person name="Yoshida Y."/>
            <person name="Ohtoshi R."/>
            <person name="Malay A.D."/>
            <person name="Moran D.A.P."/>
            <person name="Tomita M."/>
            <person name="Numata K."/>
            <person name="Arakawa K."/>
        </authorList>
    </citation>
    <scope>NUCLEOTIDE SEQUENCE</scope>
</reference>
<organism evidence="1 2">
    <name type="scientific">Nephila pilipes</name>
    <name type="common">Giant wood spider</name>
    <name type="synonym">Nephila maculata</name>
    <dbReference type="NCBI Taxonomy" id="299642"/>
    <lineage>
        <taxon>Eukaryota</taxon>
        <taxon>Metazoa</taxon>
        <taxon>Ecdysozoa</taxon>
        <taxon>Arthropoda</taxon>
        <taxon>Chelicerata</taxon>
        <taxon>Arachnida</taxon>
        <taxon>Araneae</taxon>
        <taxon>Araneomorphae</taxon>
        <taxon>Entelegynae</taxon>
        <taxon>Araneoidea</taxon>
        <taxon>Nephilidae</taxon>
        <taxon>Nephila</taxon>
    </lineage>
</organism>
<protein>
    <submittedName>
        <fullName evidence="1">Uncharacterized protein</fullName>
    </submittedName>
</protein>
<evidence type="ECO:0000313" key="1">
    <source>
        <dbReference type="EMBL" id="GFU37118.1"/>
    </source>
</evidence>
<keyword evidence="2" id="KW-1185">Reference proteome</keyword>
<proteinExistence type="predicted"/>
<accession>A0A8X6QU46</accession>
<dbReference type="AlphaFoldDB" id="A0A8X6QU46"/>
<dbReference type="Proteomes" id="UP000887013">
    <property type="component" value="Unassembled WGS sequence"/>
</dbReference>
<dbReference type="EMBL" id="BMAW01034875">
    <property type="protein sequence ID" value="GFU37118.1"/>
    <property type="molecule type" value="Genomic_DNA"/>
</dbReference>
<comment type="caution">
    <text evidence="1">The sequence shown here is derived from an EMBL/GenBank/DDBJ whole genome shotgun (WGS) entry which is preliminary data.</text>
</comment>
<evidence type="ECO:0000313" key="2">
    <source>
        <dbReference type="Proteomes" id="UP000887013"/>
    </source>
</evidence>
<name>A0A8X6QU46_NEPPI</name>